<dbReference type="Proteomes" id="UP000217790">
    <property type="component" value="Unassembled WGS sequence"/>
</dbReference>
<reference evidence="2" key="1">
    <citation type="journal article" date="2017" name="Nat. Ecol. Evol.">
        <title>Genome expansion and lineage-specific genetic innovations in the forest pathogenic fungi Armillaria.</title>
        <authorList>
            <person name="Sipos G."/>
            <person name="Prasanna A.N."/>
            <person name="Walter M.C."/>
            <person name="O'Connor E."/>
            <person name="Balint B."/>
            <person name="Krizsan K."/>
            <person name="Kiss B."/>
            <person name="Hess J."/>
            <person name="Varga T."/>
            <person name="Slot J."/>
            <person name="Riley R."/>
            <person name="Boka B."/>
            <person name="Rigling D."/>
            <person name="Barry K."/>
            <person name="Lee J."/>
            <person name="Mihaltcheva S."/>
            <person name="LaButti K."/>
            <person name="Lipzen A."/>
            <person name="Waldron R."/>
            <person name="Moloney N.M."/>
            <person name="Sperisen C."/>
            <person name="Kredics L."/>
            <person name="Vagvoelgyi C."/>
            <person name="Patrignani A."/>
            <person name="Fitzpatrick D."/>
            <person name="Nagy I."/>
            <person name="Doyle S."/>
            <person name="Anderson J.B."/>
            <person name="Grigoriev I.V."/>
            <person name="Gueldener U."/>
            <person name="Muensterkoetter M."/>
            <person name="Nagy L.G."/>
        </authorList>
    </citation>
    <scope>NUCLEOTIDE SEQUENCE [LARGE SCALE GENOMIC DNA]</scope>
    <source>
        <strain evidence="2">Ar21-2</strain>
    </source>
</reference>
<dbReference type="AlphaFoldDB" id="A0A2H3DWK3"/>
<accession>A0A2H3DWK3</accession>
<sequence>MFRLRSNTILDTTGASRCHDNRLTGMTGRRTHHNWLGHIVGEVAVRRVYVSRYLLEFARKCCTNLRFSLCGLCAGTVSSSSNPVPASSIKSRVVSVKFKRPSVKNPAGQHIQGGRGNRESSIKQYASIILTYVMWTYSDTCRRRRTPPRTSSNGPISVPSIFYCSAVSQRPVPVIMTASYEFAQATIQPVDACYLSISFYLQSHAQARLRSLYRGA</sequence>
<evidence type="ECO:0000313" key="2">
    <source>
        <dbReference type="Proteomes" id="UP000217790"/>
    </source>
</evidence>
<gene>
    <name evidence="1" type="ORF">ARMGADRAFT_572105</name>
</gene>
<name>A0A2H3DWK3_ARMGA</name>
<keyword evidence="2" id="KW-1185">Reference proteome</keyword>
<dbReference type="EMBL" id="KZ293648">
    <property type="protein sequence ID" value="PBK98244.1"/>
    <property type="molecule type" value="Genomic_DNA"/>
</dbReference>
<protein>
    <submittedName>
        <fullName evidence="1">Uncharacterized protein</fullName>
    </submittedName>
</protein>
<proteinExistence type="predicted"/>
<organism evidence="1 2">
    <name type="scientific">Armillaria gallica</name>
    <name type="common">Bulbous honey fungus</name>
    <name type="synonym">Armillaria bulbosa</name>
    <dbReference type="NCBI Taxonomy" id="47427"/>
    <lineage>
        <taxon>Eukaryota</taxon>
        <taxon>Fungi</taxon>
        <taxon>Dikarya</taxon>
        <taxon>Basidiomycota</taxon>
        <taxon>Agaricomycotina</taxon>
        <taxon>Agaricomycetes</taxon>
        <taxon>Agaricomycetidae</taxon>
        <taxon>Agaricales</taxon>
        <taxon>Marasmiineae</taxon>
        <taxon>Physalacriaceae</taxon>
        <taxon>Armillaria</taxon>
    </lineage>
</organism>
<evidence type="ECO:0000313" key="1">
    <source>
        <dbReference type="EMBL" id="PBK98244.1"/>
    </source>
</evidence>
<dbReference type="InParanoid" id="A0A2H3DWK3"/>